<dbReference type="Pfam" id="PF14287">
    <property type="entry name" value="DUF4368"/>
    <property type="match status" value="1"/>
</dbReference>
<dbReference type="Pfam" id="PF00239">
    <property type="entry name" value="Resolvase"/>
    <property type="match status" value="1"/>
</dbReference>
<evidence type="ECO:0000259" key="3">
    <source>
        <dbReference type="PROSITE" id="PS51737"/>
    </source>
</evidence>
<dbReference type="eggNOG" id="COG1961">
    <property type="taxonomic scope" value="Bacteria"/>
</dbReference>
<dbReference type="InterPro" id="IPR050639">
    <property type="entry name" value="SSR_resolvase"/>
</dbReference>
<dbReference type="AlphaFoldDB" id="Q0AWY2"/>
<dbReference type="InterPro" id="IPR011109">
    <property type="entry name" value="DNA_bind_recombinase_dom"/>
</dbReference>
<feature type="domain" description="Recombinase" evidence="3">
    <location>
        <begin position="171"/>
        <end position="315"/>
    </location>
</feature>
<dbReference type="RefSeq" id="WP_011640871.1">
    <property type="nucleotide sequence ID" value="NC_008346.1"/>
</dbReference>
<dbReference type="Gene3D" id="3.40.50.1390">
    <property type="entry name" value="Resolvase, N-terminal catalytic domain"/>
    <property type="match status" value="1"/>
</dbReference>
<gene>
    <name evidence="4" type="ordered locus">Swol_1467</name>
</gene>
<dbReference type="SMART" id="SM00857">
    <property type="entry name" value="Resolvase"/>
    <property type="match status" value="1"/>
</dbReference>
<dbReference type="GO" id="GO:0003677">
    <property type="term" value="F:DNA binding"/>
    <property type="evidence" value="ECO:0007669"/>
    <property type="project" value="InterPro"/>
</dbReference>
<dbReference type="SUPFAM" id="SSF53041">
    <property type="entry name" value="Resolvase-like"/>
    <property type="match status" value="1"/>
</dbReference>
<dbReference type="InterPro" id="IPR036162">
    <property type="entry name" value="Resolvase-like_N_sf"/>
</dbReference>
<keyword evidence="5" id="KW-1185">Reference proteome</keyword>
<dbReference type="InterPro" id="IPR006119">
    <property type="entry name" value="Resolv_N"/>
</dbReference>
<evidence type="ECO:0000259" key="2">
    <source>
        <dbReference type="PROSITE" id="PS51736"/>
    </source>
</evidence>
<evidence type="ECO:0000313" key="5">
    <source>
        <dbReference type="Proteomes" id="UP000001968"/>
    </source>
</evidence>
<dbReference type="InterPro" id="IPR038109">
    <property type="entry name" value="DNA_bind_recomb_sf"/>
</dbReference>
<proteinExistence type="predicted"/>
<dbReference type="PANTHER" id="PTHR30461:SF23">
    <property type="entry name" value="DNA RECOMBINASE-RELATED"/>
    <property type="match status" value="1"/>
</dbReference>
<feature type="coiled-coil region" evidence="1">
    <location>
        <begin position="405"/>
        <end position="474"/>
    </location>
</feature>
<dbReference type="STRING" id="335541.Swol_1467"/>
<evidence type="ECO:0000256" key="1">
    <source>
        <dbReference type="SAM" id="Coils"/>
    </source>
</evidence>
<organism evidence="4 5">
    <name type="scientific">Syntrophomonas wolfei subsp. wolfei (strain DSM 2245B / Goettingen)</name>
    <dbReference type="NCBI Taxonomy" id="335541"/>
    <lineage>
        <taxon>Bacteria</taxon>
        <taxon>Bacillati</taxon>
        <taxon>Bacillota</taxon>
        <taxon>Clostridia</taxon>
        <taxon>Eubacteriales</taxon>
        <taxon>Syntrophomonadaceae</taxon>
        <taxon>Syntrophomonas</taxon>
    </lineage>
</organism>
<dbReference type="Proteomes" id="UP000001968">
    <property type="component" value="Chromosome"/>
</dbReference>
<dbReference type="InterPro" id="IPR025378">
    <property type="entry name" value="DUF4368"/>
</dbReference>
<sequence length="551" mass="63773">MNNRHSSTIATDKITALYCRLSRDDELQGDSNSILNQKAILQKFAADNGLGNTQYFVDDGYSGTNFDRPDWQRLMALVDEGKVGTIIVKDMSRLGRDYLKVGMYTEMIFPNADIRFIAINNGVDSANQQDSDFTPFINIFNEFYAKDTSKKIRAVFKAKGESGKPLCTNVPYGYKKDPDDKHHWLVDKDAAKVVREIFKLCMDGYGPTQIAKLLTERRIENPTSHAKRNGLNPPVRQFYDDPYLWRDTTVTHILSRMEYIGHTVNFKTYRKSYKNKKQMHNDPSQWQIFKNTHEAIIDEAVFEIVQKIRDGRRRVTPLGEMPILSGMLFCADCGAKLYQVRGRGWEHSKEYFVCATYRKIKGGCSSHQIRNVVIEEALLDDIRRITAFAREHEDEFLQMVTQKTKSALDRSLRENKRELEQATQRIRKLDEIIQRLYEDNIEGKISDERFAKMTANYEAEQHTLEQRVAELRASIATEKESALNADHFLTLVRKYTEIPELTAEIIREFVERVYVYKAEKVDGKRVQRIKIIYNCIGEFALPDATTNEKTA</sequence>
<dbReference type="PANTHER" id="PTHR30461">
    <property type="entry name" value="DNA-INVERTASE FROM LAMBDOID PROPHAGE"/>
    <property type="match status" value="1"/>
</dbReference>
<dbReference type="OrthoDB" id="9784557at2"/>
<name>Q0AWY2_SYNWW</name>
<dbReference type="Pfam" id="PF07508">
    <property type="entry name" value="Recombinase"/>
    <property type="match status" value="1"/>
</dbReference>
<dbReference type="Pfam" id="PF13408">
    <property type="entry name" value="Zn_ribbon_recom"/>
    <property type="match status" value="1"/>
</dbReference>
<dbReference type="PROSITE" id="PS51737">
    <property type="entry name" value="RECOMBINASE_DNA_BIND"/>
    <property type="match status" value="1"/>
</dbReference>
<dbReference type="HOGENOM" id="CLU_010686_18_2_9"/>
<dbReference type="KEGG" id="swo:Swol_1467"/>
<evidence type="ECO:0000313" key="4">
    <source>
        <dbReference type="EMBL" id="ABI68772.1"/>
    </source>
</evidence>
<dbReference type="PROSITE" id="PS51736">
    <property type="entry name" value="RECOMBINASES_3"/>
    <property type="match status" value="1"/>
</dbReference>
<protein>
    <submittedName>
        <fullName evidence="4">Site-specific recombinase, putative</fullName>
    </submittedName>
</protein>
<dbReference type="Gene3D" id="3.90.1750.20">
    <property type="entry name" value="Putative Large Serine Recombinase, Chain B, Domain 2"/>
    <property type="match status" value="1"/>
</dbReference>
<dbReference type="CDD" id="cd03770">
    <property type="entry name" value="SR_TndX_transposase"/>
    <property type="match status" value="1"/>
</dbReference>
<feature type="domain" description="Resolvase/invertase-type recombinase catalytic" evidence="2">
    <location>
        <begin position="14"/>
        <end position="163"/>
    </location>
</feature>
<dbReference type="EMBL" id="CP000448">
    <property type="protein sequence ID" value="ABI68772.1"/>
    <property type="molecule type" value="Genomic_DNA"/>
</dbReference>
<accession>Q0AWY2</accession>
<dbReference type="InterPro" id="IPR025827">
    <property type="entry name" value="Zn_ribbon_recom_dom"/>
</dbReference>
<dbReference type="GO" id="GO:0000150">
    <property type="term" value="F:DNA strand exchange activity"/>
    <property type="evidence" value="ECO:0007669"/>
    <property type="project" value="InterPro"/>
</dbReference>
<reference evidence="5" key="1">
    <citation type="journal article" date="2010" name="Environ. Microbiol.">
        <title>The genome of Syntrophomonas wolfei: new insights into syntrophic metabolism and biohydrogen production.</title>
        <authorList>
            <person name="Sieber J.R."/>
            <person name="Sims D.R."/>
            <person name="Han C."/>
            <person name="Kim E."/>
            <person name="Lykidis A."/>
            <person name="Lapidus A.L."/>
            <person name="McDonnald E."/>
            <person name="Rohlin L."/>
            <person name="Culley D.E."/>
            <person name="Gunsalus R."/>
            <person name="McInerney M.J."/>
        </authorList>
    </citation>
    <scope>NUCLEOTIDE SEQUENCE [LARGE SCALE GENOMIC DNA]</scope>
    <source>
        <strain evidence="5">DSM 2245B / Goettingen</strain>
    </source>
</reference>
<keyword evidence="1" id="KW-0175">Coiled coil</keyword>